<keyword evidence="3" id="KW-1185">Reference proteome</keyword>
<dbReference type="Gene3D" id="1.10.260.40">
    <property type="entry name" value="lambda repressor-like DNA-binding domains"/>
    <property type="match status" value="1"/>
</dbReference>
<accession>A0ABV3RLN8</accession>
<dbReference type="CDD" id="cd00093">
    <property type="entry name" value="HTH_XRE"/>
    <property type="match status" value="1"/>
</dbReference>
<dbReference type="InterPro" id="IPR010982">
    <property type="entry name" value="Lambda_DNA-bd_dom_sf"/>
</dbReference>
<dbReference type="RefSeq" id="WP_367877226.1">
    <property type="nucleotide sequence ID" value="NZ_JBFNXX010000005.1"/>
</dbReference>
<organism evidence="2 3">
    <name type="scientific">Sulfitobacter sediminis</name>
    <dbReference type="NCBI Taxonomy" id="3234186"/>
    <lineage>
        <taxon>Bacteria</taxon>
        <taxon>Pseudomonadati</taxon>
        <taxon>Pseudomonadota</taxon>
        <taxon>Alphaproteobacteria</taxon>
        <taxon>Rhodobacterales</taxon>
        <taxon>Roseobacteraceae</taxon>
        <taxon>Sulfitobacter</taxon>
    </lineage>
</organism>
<dbReference type="SUPFAM" id="SSF47413">
    <property type="entry name" value="lambda repressor-like DNA-binding domains"/>
    <property type="match status" value="1"/>
</dbReference>
<sequence length="136" mass="14980">MTRPTSPTARHLYDAIEASSKTQKEIAKDAGFASPNILSMMKRGETKVPISRIPSLSQALDIDPGEFINIALHEYDPELHAVLMEHYGAGLTLAERTLLEVYDEAQHVAPFVLEAGLCDLLLELFVYSGRLQAEIG</sequence>
<feature type="domain" description="HTH cro/C1-type" evidence="1">
    <location>
        <begin position="12"/>
        <end position="67"/>
    </location>
</feature>
<protein>
    <submittedName>
        <fullName evidence="2">Helix-turn-helix domain-containing protein</fullName>
    </submittedName>
</protein>
<dbReference type="Proteomes" id="UP001556098">
    <property type="component" value="Unassembled WGS sequence"/>
</dbReference>
<reference evidence="2 3" key="1">
    <citation type="submission" date="2024-07" db="EMBL/GenBank/DDBJ databases">
        <title>Marimonas sp.nov., isolated from tidal-flat sediment.</title>
        <authorList>
            <person name="Jayan J.N."/>
            <person name="Lee S.S."/>
        </authorList>
    </citation>
    <scope>NUCLEOTIDE SEQUENCE [LARGE SCALE GENOMIC DNA]</scope>
    <source>
        <strain evidence="2 3">MJW-29</strain>
    </source>
</reference>
<evidence type="ECO:0000313" key="3">
    <source>
        <dbReference type="Proteomes" id="UP001556098"/>
    </source>
</evidence>
<name>A0ABV3RLN8_9RHOB</name>
<evidence type="ECO:0000259" key="1">
    <source>
        <dbReference type="PROSITE" id="PS50943"/>
    </source>
</evidence>
<dbReference type="InterPro" id="IPR001387">
    <property type="entry name" value="Cro/C1-type_HTH"/>
</dbReference>
<proteinExistence type="predicted"/>
<comment type="caution">
    <text evidence="2">The sequence shown here is derived from an EMBL/GenBank/DDBJ whole genome shotgun (WGS) entry which is preliminary data.</text>
</comment>
<dbReference type="EMBL" id="JBFNXX010000005">
    <property type="protein sequence ID" value="MEW9919517.1"/>
    <property type="molecule type" value="Genomic_DNA"/>
</dbReference>
<dbReference type="PROSITE" id="PS50943">
    <property type="entry name" value="HTH_CROC1"/>
    <property type="match status" value="1"/>
</dbReference>
<gene>
    <name evidence="2" type="ORF">AB2B41_07880</name>
</gene>
<evidence type="ECO:0000313" key="2">
    <source>
        <dbReference type="EMBL" id="MEW9919517.1"/>
    </source>
</evidence>